<dbReference type="Pfam" id="PF24068">
    <property type="entry name" value="TPD1_C"/>
    <property type="match status" value="1"/>
</dbReference>
<dbReference type="SUPFAM" id="SSF48452">
    <property type="entry name" value="TPR-like"/>
    <property type="match status" value="1"/>
</dbReference>
<dbReference type="PANTHER" id="PTHR46183:SF4">
    <property type="entry name" value="PROTEIN PHOX4"/>
    <property type="match status" value="1"/>
</dbReference>
<evidence type="ECO:0000313" key="7">
    <source>
        <dbReference type="EMBL" id="KAG5412998.1"/>
    </source>
</evidence>
<dbReference type="SMART" id="SM00028">
    <property type="entry name" value="TPR"/>
    <property type="match status" value="4"/>
</dbReference>
<proteinExistence type="predicted"/>
<feature type="domain" description="PB1" evidence="6">
    <location>
        <begin position="384"/>
        <end position="463"/>
    </location>
</feature>
<dbReference type="InterPro" id="IPR040361">
    <property type="entry name" value="TPD1"/>
</dbReference>
<dbReference type="InterPro" id="IPR053793">
    <property type="entry name" value="PB1-like"/>
</dbReference>
<dbReference type="InterPro" id="IPR019734">
    <property type="entry name" value="TPR_rpt"/>
</dbReference>
<evidence type="ECO:0000256" key="1">
    <source>
        <dbReference type="ARBA" id="ARBA00022729"/>
    </source>
</evidence>
<sequence length="866" mass="97404">MAFAHKYFVMFLLLSIVTQGHCRCRSTDLQIGGVRTGRYIAAQPEWKVTVVNTCNCPQKQVILTCEGFAPVNPVKPWLLRPQGKACLLINGEVMPAGGTVEFAYAGEPYIFRPVSSRPTAKKTPKDAPGGGAKSGKTNHRSASRAFDEDMEIFINRAAELKEEGNKLFQKRDNEGAMLCYDKAVKLLPKDHIDVAYLRTSMASCYMQMGLGEYPNAISECNSALEASPRYSKALLRRARCYEALNKLDYAFRDARIVLNMEPENVNANEVFDRVKKALVDKGVDVEEMEQSFVDVMPLGTARLKKVVKKSKKKKKEDEVKGNRAVVESPKAIIAETKEEKKRTTFKKQKKKSGNKGGDEKVVVMDKEVIASEIVEGGKEETTVTRTVKLVHGDDIRWAQLPLDSSIRLVRDVIKDRFPSLKGFLIKYKDTEGDLVTITTSDELKLAASSHDMLASLRLYIAEASPDQEPSYDGAEKDVKRVSSVADSGSVGESSCFENWIFQFAQLFKNHVGFDSDSYLDLHDLGMKLYTDAMEDAVTGEEAQVLFEIAADKFQEMAALAMFNWGNVHMSKARKQVSFPEDASREAVLEAVEAAFVWTRNEYNKAAKRYEEAVKIKPDFYEALIALGQEQFEQAKLLWYHALKGKVDIESEVSQEVLMLYNKAEDSMERGMQIWEEMEERRLNGISKLDMQRALLHKMQLDGWCREGADEETVEQTANMSSQINLLWGSILYERSIVEYKLGLTTWEECLEVAVEKFELAGASATDIAVMVKNHCSSESALEGMGFKIDEIVQAWNEMYDAKRWQMGVPSFRLEPMFRRKAPKLHDILENALCLFGSSVLPFDFLCGGYRSPRDILLASAVFICGG</sequence>
<evidence type="ECO:0000256" key="5">
    <source>
        <dbReference type="SAM" id="SignalP"/>
    </source>
</evidence>
<dbReference type="SMART" id="SM00666">
    <property type="entry name" value="PB1"/>
    <property type="match status" value="1"/>
</dbReference>
<keyword evidence="3" id="KW-0802">TPR repeat</keyword>
<evidence type="ECO:0000256" key="4">
    <source>
        <dbReference type="SAM" id="MobiDB-lite"/>
    </source>
</evidence>
<dbReference type="InterPro" id="IPR000270">
    <property type="entry name" value="PB1_dom"/>
</dbReference>
<organism evidence="7 8">
    <name type="scientific">Brassica rapa subsp. trilocularis</name>
    <dbReference type="NCBI Taxonomy" id="1813537"/>
    <lineage>
        <taxon>Eukaryota</taxon>
        <taxon>Viridiplantae</taxon>
        <taxon>Streptophyta</taxon>
        <taxon>Embryophyta</taxon>
        <taxon>Tracheophyta</taxon>
        <taxon>Spermatophyta</taxon>
        <taxon>Magnoliopsida</taxon>
        <taxon>eudicotyledons</taxon>
        <taxon>Gunneridae</taxon>
        <taxon>Pentapetalae</taxon>
        <taxon>rosids</taxon>
        <taxon>malvids</taxon>
        <taxon>Brassicales</taxon>
        <taxon>Brassicaceae</taxon>
        <taxon>Brassiceae</taxon>
        <taxon>Brassica</taxon>
    </lineage>
</organism>
<feature type="region of interest" description="Disordered" evidence="4">
    <location>
        <begin position="115"/>
        <end position="142"/>
    </location>
</feature>
<name>A0ABQ7NQ65_BRACM</name>
<gene>
    <name evidence="7" type="primary">A01p006470.1_BraROA</name>
    <name evidence="7" type="ORF">IGI04_000565</name>
</gene>
<dbReference type="PROSITE" id="PS51745">
    <property type="entry name" value="PB1"/>
    <property type="match status" value="1"/>
</dbReference>
<dbReference type="PANTHER" id="PTHR46183">
    <property type="entry name" value="PROTEIN CLMP1"/>
    <property type="match status" value="1"/>
</dbReference>
<protein>
    <recommendedName>
        <fullName evidence="6">PB1 domain-containing protein</fullName>
    </recommendedName>
</protein>
<feature type="signal peptide" evidence="5">
    <location>
        <begin position="1"/>
        <end position="22"/>
    </location>
</feature>
<dbReference type="InterPro" id="IPR044517">
    <property type="entry name" value="PHOX1-4"/>
</dbReference>
<evidence type="ECO:0000256" key="2">
    <source>
        <dbReference type="ARBA" id="ARBA00022737"/>
    </source>
</evidence>
<evidence type="ECO:0000259" key="6">
    <source>
        <dbReference type="PROSITE" id="PS51745"/>
    </source>
</evidence>
<dbReference type="EMBL" id="JADBGQ010000001">
    <property type="protein sequence ID" value="KAG5412998.1"/>
    <property type="molecule type" value="Genomic_DNA"/>
</dbReference>
<dbReference type="Pfam" id="PF00564">
    <property type="entry name" value="PB1"/>
    <property type="match status" value="1"/>
</dbReference>
<evidence type="ECO:0000256" key="3">
    <source>
        <dbReference type="ARBA" id="ARBA00022803"/>
    </source>
</evidence>
<dbReference type="Gene3D" id="3.10.20.90">
    <property type="entry name" value="Phosphatidylinositol 3-kinase Catalytic Subunit, Chain A, domain 1"/>
    <property type="match status" value="1"/>
</dbReference>
<keyword evidence="1 5" id="KW-0732">Signal</keyword>
<keyword evidence="2" id="KW-0677">Repeat</keyword>
<keyword evidence="8" id="KW-1185">Reference proteome</keyword>
<dbReference type="Gene3D" id="1.25.40.10">
    <property type="entry name" value="Tetratricopeptide repeat domain"/>
    <property type="match status" value="2"/>
</dbReference>
<dbReference type="CDD" id="cd05992">
    <property type="entry name" value="PB1"/>
    <property type="match status" value="1"/>
</dbReference>
<feature type="chain" id="PRO_5046025000" description="PB1 domain-containing protein" evidence="5">
    <location>
        <begin position="23"/>
        <end position="866"/>
    </location>
</feature>
<accession>A0ABQ7NQ65</accession>
<dbReference type="SUPFAM" id="SSF54277">
    <property type="entry name" value="CAD &amp; PB1 domains"/>
    <property type="match status" value="1"/>
</dbReference>
<dbReference type="Proteomes" id="UP000823674">
    <property type="component" value="Chromosome A01"/>
</dbReference>
<evidence type="ECO:0000313" key="8">
    <source>
        <dbReference type="Proteomes" id="UP000823674"/>
    </source>
</evidence>
<dbReference type="InterPro" id="IPR011990">
    <property type="entry name" value="TPR-like_helical_dom_sf"/>
</dbReference>
<comment type="caution">
    <text evidence="7">The sequence shown here is derived from an EMBL/GenBank/DDBJ whole genome shotgun (WGS) entry which is preliminary data.</text>
</comment>
<reference evidence="7 8" key="1">
    <citation type="submission" date="2021-03" db="EMBL/GenBank/DDBJ databases">
        <authorList>
            <person name="King G.J."/>
            <person name="Bancroft I."/>
            <person name="Baten A."/>
            <person name="Bloomfield J."/>
            <person name="Borpatragohain P."/>
            <person name="He Z."/>
            <person name="Irish N."/>
            <person name="Irwin J."/>
            <person name="Liu K."/>
            <person name="Mauleon R.P."/>
            <person name="Moore J."/>
            <person name="Morris R."/>
            <person name="Ostergaard L."/>
            <person name="Wang B."/>
            <person name="Wells R."/>
        </authorList>
    </citation>
    <scope>NUCLEOTIDE SEQUENCE [LARGE SCALE GENOMIC DNA]</scope>
    <source>
        <strain evidence="7">R-o-18</strain>
        <tissue evidence="7">Leaf</tissue>
    </source>
</reference>